<feature type="region of interest" description="Disordered" evidence="14">
    <location>
        <begin position="2814"/>
        <end position="2838"/>
    </location>
</feature>
<feature type="region of interest" description="Disordered" evidence="14">
    <location>
        <begin position="2460"/>
        <end position="2497"/>
    </location>
</feature>
<name>A0AA85IL77_TRIRE</name>
<keyword evidence="10" id="KW-0539">Nucleus</keyword>
<reference evidence="19" key="2">
    <citation type="submission" date="2023-11" db="UniProtKB">
        <authorList>
            <consortium name="WormBaseParasite"/>
        </authorList>
    </citation>
    <scope>IDENTIFICATION</scope>
</reference>
<dbReference type="SUPFAM" id="SSF57903">
    <property type="entry name" value="FYVE/PHD zinc finger"/>
    <property type="match status" value="2"/>
</dbReference>
<keyword evidence="7 13" id="KW-0175">Coiled coil</keyword>
<evidence type="ECO:0000256" key="13">
    <source>
        <dbReference type="SAM" id="Coils"/>
    </source>
</evidence>
<feature type="compositionally biased region" description="Polar residues" evidence="14">
    <location>
        <begin position="435"/>
        <end position="460"/>
    </location>
</feature>
<accession>A0AA85IL77</accession>
<dbReference type="PROSITE" id="PS50016">
    <property type="entry name" value="ZF_PHD_2"/>
    <property type="match status" value="1"/>
</dbReference>
<feature type="region of interest" description="Disordered" evidence="14">
    <location>
        <begin position="193"/>
        <end position="235"/>
    </location>
</feature>
<dbReference type="GO" id="GO:0000785">
    <property type="term" value="C:chromatin"/>
    <property type="evidence" value="ECO:0007669"/>
    <property type="project" value="TreeGrafter"/>
</dbReference>
<feature type="region of interest" description="Disordered" evidence="14">
    <location>
        <begin position="1836"/>
        <end position="1860"/>
    </location>
</feature>
<evidence type="ECO:0000256" key="5">
    <source>
        <dbReference type="ARBA" id="ARBA00022833"/>
    </source>
</evidence>
<dbReference type="CDD" id="cd15545">
    <property type="entry name" value="PHD_BAZ2A_like"/>
    <property type="match status" value="1"/>
</dbReference>
<evidence type="ECO:0000256" key="6">
    <source>
        <dbReference type="ARBA" id="ARBA00023015"/>
    </source>
</evidence>
<dbReference type="PANTHER" id="PTHR45915">
    <property type="entry name" value="TRANSCRIPTION INTERMEDIARY FACTOR"/>
    <property type="match status" value="1"/>
</dbReference>
<evidence type="ECO:0000256" key="2">
    <source>
        <dbReference type="ARBA" id="ARBA00007444"/>
    </source>
</evidence>
<feature type="domain" description="DDT" evidence="17">
    <location>
        <begin position="947"/>
        <end position="1012"/>
    </location>
</feature>
<feature type="compositionally biased region" description="Basic and acidic residues" evidence="14">
    <location>
        <begin position="1836"/>
        <end position="1848"/>
    </location>
</feature>
<feature type="compositionally biased region" description="Low complexity" evidence="14">
    <location>
        <begin position="780"/>
        <end position="800"/>
    </location>
</feature>
<evidence type="ECO:0000256" key="14">
    <source>
        <dbReference type="SAM" id="MobiDB-lite"/>
    </source>
</evidence>
<dbReference type="InterPro" id="IPR001965">
    <property type="entry name" value="Znf_PHD"/>
</dbReference>
<feature type="domain" description="PHD-type" evidence="16">
    <location>
        <begin position="2330"/>
        <end position="2380"/>
    </location>
</feature>
<feature type="compositionally biased region" description="Polar residues" evidence="14">
    <location>
        <begin position="1412"/>
        <end position="1435"/>
    </location>
</feature>
<dbReference type="PANTHER" id="PTHR45915:SF2">
    <property type="entry name" value="TOUTATIS, ISOFORM E"/>
    <property type="match status" value="1"/>
</dbReference>
<comment type="subcellular location">
    <subcellularLocation>
        <location evidence="1">Nucleus</location>
    </subcellularLocation>
</comment>
<evidence type="ECO:0000256" key="12">
    <source>
        <dbReference type="PROSITE-ProRule" id="PRU00146"/>
    </source>
</evidence>
<keyword evidence="3" id="KW-0479">Metal-binding</keyword>
<dbReference type="PROSITE" id="PS50014">
    <property type="entry name" value="BROMODOMAIN_2"/>
    <property type="match status" value="1"/>
</dbReference>
<feature type="domain" description="Bromo" evidence="15">
    <location>
        <begin position="2690"/>
        <end position="2761"/>
    </location>
</feature>
<evidence type="ECO:0000256" key="10">
    <source>
        <dbReference type="ARBA" id="ARBA00023242"/>
    </source>
</evidence>
<keyword evidence="4 12" id="KW-0863">Zinc-finger</keyword>
<dbReference type="Gene3D" id="3.30.40.10">
    <property type="entry name" value="Zinc/RING finger domain, C3HC4 (zinc finger)"/>
    <property type="match status" value="2"/>
</dbReference>
<dbReference type="Proteomes" id="UP000050795">
    <property type="component" value="Unassembled WGS sequence"/>
</dbReference>
<reference evidence="18" key="1">
    <citation type="submission" date="2022-06" db="EMBL/GenBank/DDBJ databases">
        <authorList>
            <person name="Berger JAMES D."/>
            <person name="Berger JAMES D."/>
        </authorList>
    </citation>
    <scope>NUCLEOTIDE SEQUENCE [LARGE SCALE GENOMIC DNA]</scope>
</reference>
<evidence type="ECO:0000256" key="8">
    <source>
        <dbReference type="ARBA" id="ARBA00023117"/>
    </source>
</evidence>
<dbReference type="Pfam" id="PF00628">
    <property type="entry name" value="PHD"/>
    <property type="match status" value="1"/>
</dbReference>
<evidence type="ECO:0000313" key="18">
    <source>
        <dbReference type="Proteomes" id="UP000050795"/>
    </source>
</evidence>
<feature type="compositionally biased region" description="Polar residues" evidence="14">
    <location>
        <begin position="2821"/>
        <end position="2838"/>
    </location>
</feature>
<dbReference type="PROSITE" id="PS50827">
    <property type="entry name" value="DDT"/>
    <property type="match status" value="1"/>
</dbReference>
<evidence type="ECO:0000256" key="7">
    <source>
        <dbReference type="ARBA" id="ARBA00023054"/>
    </source>
</evidence>
<feature type="compositionally biased region" description="Polar residues" evidence="14">
    <location>
        <begin position="2653"/>
        <end position="2667"/>
    </location>
</feature>
<dbReference type="InterPro" id="IPR013083">
    <property type="entry name" value="Znf_RING/FYVE/PHD"/>
</dbReference>
<keyword evidence="18" id="KW-1185">Reference proteome</keyword>
<feature type="compositionally biased region" description="Polar residues" evidence="14">
    <location>
        <begin position="801"/>
        <end position="812"/>
    </location>
</feature>
<dbReference type="SMART" id="SM00571">
    <property type="entry name" value="DDT"/>
    <property type="match status" value="1"/>
</dbReference>
<dbReference type="FunFam" id="3.30.40.10:FF:000199">
    <property type="entry name" value="Bromodomain adjacent to zinc finger domain 2B"/>
    <property type="match status" value="1"/>
</dbReference>
<evidence type="ECO:0000256" key="9">
    <source>
        <dbReference type="ARBA" id="ARBA00023163"/>
    </source>
</evidence>
<dbReference type="WBParaSite" id="TREG1_102130.1">
    <property type="protein sequence ID" value="TREG1_102130.1"/>
    <property type="gene ID" value="TREG1_102130"/>
</dbReference>
<dbReference type="SMART" id="SM00249">
    <property type="entry name" value="PHD"/>
    <property type="match status" value="2"/>
</dbReference>
<comment type="similarity">
    <text evidence="2">Belongs to the WAL family.</text>
</comment>
<evidence type="ECO:0000313" key="19">
    <source>
        <dbReference type="WBParaSite" id="TREG1_102130.1"/>
    </source>
</evidence>
<dbReference type="Pfam" id="PF00439">
    <property type="entry name" value="Bromodomain"/>
    <property type="match status" value="1"/>
</dbReference>
<keyword evidence="5" id="KW-0862">Zinc</keyword>
<feature type="compositionally biased region" description="Polar residues" evidence="14">
    <location>
        <begin position="298"/>
        <end position="318"/>
    </location>
</feature>
<feature type="region of interest" description="Disordered" evidence="14">
    <location>
        <begin position="1"/>
        <end position="22"/>
    </location>
</feature>
<feature type="compositionally biased region" description="Basic residues" evidence="14">
    <location>
        <begin position="2610"/>
        <end position="2619"/>
    </location>
</feature>
<feature type="compositionally biased region" description="Polar residues" evidence="14">
    <location>
        <begin position="2263"/>
        <end position="2288"/>
    </location>
</feature>
<feature type="compositionally biased region" description="Polar residues" evidence="14">
    <location>
        <begin position="214"/>
        <end position="235"/>
    </location>
</feature>
<keyword evidence="8 11" id="KW-0103">Bromodomain</keyword>
<evidence type="ECO:0000256" key="11">
    <source>
        <dbReference type="PROSITE-ProRule" id="PRU00035"/>
    </source>
</evidence>
<dbReference type="SUPFAM" id="SSF47370">
    <property type="entry name" value="Bromodomain"/>
    <property type="match status" value="1"/>
</dbReference>
<dbReference type="InterPro" id="IPR036427">
    <property type="entry name" value="Bromodomain-like_sf"/>
</dbReference>
<dbReference type="InterPro" id="IPR011011">
    <property type="entry name" value="Znf_FYVE_PHD"/>
</dbReference>
<dbReference type="Gene3D" id="1.20.920.10">
    <property type="entry name" value="Bromodomain-like"/>
    <property type="match status" value="1"/>
</dbReference>
<evidence type="ECO:0000256" key="1">
    <source>
        <dbReference type="ARBA" id="ARBA00004123"/>
    </source>
</evidence>
<feature type="region of interest" description="Disordered" evidence="14">
    <location>
        <begin position="433"/>
        <end position="496"/>
    </location>
</feature>
<feature type="compositionally biased region" description="Low complexity" evidence="14">
    <location>
        <begin position="2638"/>
        <end position="2652"/>
    </location>
</feature>
<feature type="compositionally biased region" description="Polar residues" evidence="14">
    <location>
        <begin position="467"/>
        <end position="483"/>
    </location>
</feature>
<keyword evidence="9" id="KW-0804">Transcription</keyword>
<dbReference type="InterPro" id="IPR019787">
    <property type="entry name" value="Znf_PHD-finger"/>
</dbReference>
<dbReference type="GO" id="GO:0005634">
    <property type="term" value="C:nucleus"/>
    <property type="evidence" value="ECO:0007669"/>
    <property type="project" value="UniProtKB-SubCell"/>
</dbReference>
<feature type="coiled-coil region" evidence="13">
    <location>
        <begin position="1268"/>
        <end position="1295"/>
    </location>
</feature>
<protein>
    <submittedName>
        <fullName evidence="19">Uncharacterized protein</fullName>
    </submittedName>
</protein>
<feature type="region of interest" description="Disordered" evidence="14">
    <location>
        <begin position="2220"/>
        <end position="2290"/>
    </location>
</feature>
<feature type="region of interest" description="Disordered" evidence="14">
    <location>
        <begin position="298"/>
        <end position="327"/>
    </location>
</feature>
<keyword evidence="6" id="KW-0805">Transcription regulation</keyword>
<dbReference type="PRINTS" id="PR00503">
    <property type="entry name" value="BROMODOMAIN"/>
</dbReference>
<organism evidence="18 19">
    <name type="scientific">Trichobilharzia regenti</name>
    <name type="common">Nasal bird schistosome</name>
    <dbReference type="NCBI Taxonomy" id="157069"/>
    <lineage>
        <taxon>Eukaryota</taxon>
        <taxon>Metazoa</taxon>
        <taxon>Spiralia</taxon>
        <taxon>Lophotrochozoa</taxon>
        <taxon>Platyhelminthes</taxon>
        <taxon>Trematoda</taxon>
        <taxon>Digenea</taxon>
        <taxon>Strigeidida</taxon>
        <taxon>Schistosomatoidea</taxon>
        <taxon>Schistosomatidae</taxon>
        <taxon>Trichobilharzia</taxon>
    </lineage>
</organism>
<dbReference type="SMART" id="SM00297">
    <property type="entry name" value="BROMO"/>
    <property type="match status" value="1"/>
</dbReference>
<feature type="region of interest" description="Disordered" evidence="14">
    <location>
        <begin position="1412"/>
        <end position="1470"/>
    </location>
</feature>
<evidence type="ECO:0000256" key="4">
    <source>
        <dbReference type="ARBA" id="ARBA00022771"/>
    </source>
</evidence>
<evidence type="ECO:0000259" key="15">
    <source>
        <dbReference type="PROSITE" id="PS50014"/>
    </source>
</evidence>
<dbReference type="InterPro" id="IPR001487">
    <property type="entry name" value="Bromodomain"/>
</dbReference>
<dbReference type="InterPro" id="IPR018501">
    <property type="entry name" value="DDT_dom"/>
</dbReference>
<sequence length="2838" mass="318488">MSSETNGSIFPTSGTETNSSNDNNKCGLFELQFLSHPHSNHNSSYTNPTLSYLNSLNCWSQKTFPSTSQSTNFMPTTYLDEQLKLQQLQMQLLQLEQNGKDQQNTTTKEHSNIGSKVGCLNSTSVNAPDVNVLSCLQNTHLWNNLRMLDHNNPSLRVDSPYQNTSEALSLQDIQHLAFLNQIYSQVDIGQSQPFSPTTGFHPNVESAEVHGSRNHSTSMASLQGIPSTGSSSEQNQTVNFANNENAFLAGQLFSNLCALHNDSQKQREAISFFRDSLSESLRYTNLLSNNGTTHPVNEFLSSSGSSNTLLPNTSIPESNNTTTTGDTVNNSFGNSLAYSQALMMVMNAMYSNYKTIQTPDQSPSTLPTQNDLTTSNGLNLIQRGSINYPSQQPISTTSTPPICPNVEPKESFSDVLTFLSKCLNKPTNRYDKRQTNLFTNQQPPVTSSIGTKPPSTTNPKLSGRQKAGNSNHQINQCNSSTTPHRGRGRPPKLAGVQCQMTSKQQTQTKQSHSVNNTSEKQLQVNTQAVVGVSPGVKPNIDQNCTQSKAEISASSSKIKPFTCNSVTGESREPLDFSVAEIKNDLMKSQEQKSFEAINGRNEGSIEETIDEVLKNIDNCNGDLVNLANRLAYTALGIRPDEGYRRENSEVVRSSQSSANMPTHLEFTSSAKNSEMLQCAKHSNLQTPIPSNSNVGHHGTLEKVAHLDPHRRGVCASNNPHDRVPEISIDCFSQTFLSESKYAKSCASSTPCSMNTFIDPKGLKSTYGVDLPSVCSTKKQNNNSSINASHHSFTLSNSSSLQPDQQMNMPPSHSCQVFSKENVCTSTTDNRGSHLHHQLANEQTINSSYPNDIWSTPIPNISNSVQQQQQNLLEKEYLKTFFIEFVKQQEAMEKEKADLIIKEKKQLQEKKILELIEQELRKPVEDLRLIDLKPLPQLNSIPGNKMSGKMFGNCLMVVEFLHAFKDILCLDTEAIPNLGELQSALIDRDIQCQRVLVHLLIELLRLAICDPGLPNSRLVTQLLGQRLNETELDEHNVSGVLRAFIIGRNGYEDDMSNWLHPPTQFIQLPGDRQAALLAFICDELICSSRLISTEVDRNIEQQLLLKREKLTIESRIRRLRLLIAQKSITPGTSTLEYERGGVGKSNSISSDSYGGMKPTQTSYSEIGQASLKYFPKPPTRCSPEVESVGADQKIQKHDATMKQIDLDDEVAIHSNTDSKVSMNEGTLTEQPTCEKISSIKSNISVPFSTPPIVASGVLIEDEDDMCCKISELEAKLETLISMLEQKQKEVDEASTRLSGLFLGQDRYYRNYYSLKHMGGIYIECEPFGRIQSGSECYSNSLQTKMDENFVEDNWSDLPDSHPDYIVGQIKARHALAAQQHQLKLTGCITSTHQYSQAHSLQCANRSSLNVENVQQTEKSCTNNSHEIEQSDSNSETVLKHAQITDCDNSKSASESESEDKEVNAESLNNTDEVMFDVKNVVKPSNECDNSTKNTTQDDSSISPCLSSNDYFTSVTSEIRTIDSEVEKSLPNKEDPDIIQAKFPAAQEACDVLHQNDANFQSTVSPINENDEHLESSYECGLQNVSAMKSNDQENQESDIKPVLSTEVISNSSEDITEANKIDNTKGEKELGAKIPTVKYNVESVTDMKSKSVCDAKPSIKHQQEQEMVYSSELLVGNTISHQKVSEEDQYGNPKGLVNFTVEDKALSSTQPLDLSNKSFRSKQLTSESINTETQFITEINHTCLPGELDDSTLTKSIILFMNYTGIMPATVNNQICSDTWIYVMNYCKLLLSSALSDELECAKNKNSDQTAYLNSPLTEAVMKIKRLIPDEIKNEPADNTEKITSDGENIHSPTGDSLPDIDTSDYVNKELEVRRIQTVTEDLSCIKSKSESTWFQLVDRNKLKEFLNALTLRGVREKQLGKCIRRSKDFIELSMQLALKQNSEYNFDKHIPIAKLNARLFRIRLHRRRRKRGIGSVNNRIVGRNWDCFSGNGSNCSISTASWETNNSHDMKETECPHSTLPCSDAMCSSDECSSESNCGLTVYSRRSAMDACHMYCNYPAKSPLDPADVTTFKYKGADDKRRKKEDAFADKHCIFMGECQLLHEVEALEDRVLYANLQIKGWKPPTKTSEDQTISLIPRSAAVKKSRFEYSPLDLARNRLLDIEQHLERRYLVPPLNTEIQLDIVPEADTNEVVSSSNRSDSVTESVDILIETEDDCNDAKFNKGVSNNGVSEEDSNISKPHHLPQIRRVINKQPDLNDENDSSTNHKTQTPTNQPSDLNLISNSPNDKSLPPGLIRWRSKLSQAFDVTTVRRCMEELVQAIAWDKSIMKVLCQICRRDNNEACLLLCDGCDRGYHTYCFRPQLSNIPSGDWFCYDCVSKATSKRLCYICGGCDEVNNTIQSTDNHSPSNNNIKRMAICYHCSRAVHNTCARPTFVRIPKKWYCSNCIFLKYSKSNNENSDISVEKSRRKRKEYGDAIEETDTNSNQRVKKRKMYSRNSTTFDASEETALGIFGTSSQINTGPQNQSRNRKHRGWWKKIHKYGKHNDTLNSVNIPIPTTSKVLKYRSRHQRDIEDKSLKTLNYHRGITDCLLSRKRGRKPNYHSSALPTKSKRHYHRRSALLIPKTSGYQENRRRHCSSSSPSSCDNSTNNDGNFLNTNLDESRPSTNQITHQMTSNELEWCRRATDDLLNHEASWAFRKPVNPKQVPIYRKIIKHPMDLSTIRKKVQDPETYASFDHWVHDVRLMFSNCEVFNEDDSEIGRAGHTMRAYFESHWSKFVENFNSDKQEESGVKLEDDQVIVDGVTEEPLMSCEDATETEQLHNSSVQIGNNHDSPSMQ</sequence>
<feature type="region of interest" description="Disordered" evidence="14">
    <location>
        <begin position="2595"/>
        <end position="2667"/>
    </location>
</feature>
<dbReference type="GO" id="GO:0008270">
    <property type="term" value="F:zinc ion binding"/>
    <property type="evidence" value="ECO:0007669"/>
    <property type="project" value="UniProtKB-KW"/>
</dbReference>
<feature type="region of interest" description="Disordered" evidence="14">
    <location>
        <begin position="780"/>
        <end position="812"/>
    </location>
</feature>
<evidence type="ECO:0000259" key="16">
    <source>
        <dbReference type="PROSITE" id="PS50016"/>
    </source>
</evidence>
<evidence type="ECO:0000259" key="17">
    <source>
        <dbReference type="PROSITE" id="PS50827"/>
    </source>
</evidence>
<proteinExistence type="inferred from homology"/>
<dbReference type="Pfam" id="PF02791">
    <property type="entry name" value="DDT"/>
    <property type="match status" value="1"/>
</dbReference>
<evidence type="ECO:0000256" key="3">
    <source>
        <dbReference type="ARBA" id="ARBA00022723"/>
    </source>
</evidence>
<feature type="coiled-coil region" evidence="13">
    <location>
        <begin position="78"/>
        <end position="105"/>
    </location>
</feature>